<dbReference type="PANTHER" id="PTHR43394">
    <property type="entry name" value="ATP-DEPENDENT PERMEASE MDL1, MITOCHONDRIAL"/>
    <property type="match status" value="1"/>
</dbReference>
<comment type="subcellular location">
    <subcellularLocation>
        <location evidence="1">Cell membrane</location>
        <topology evidence="1">Multi-pass membrane protein</topology>
    </subcellularLocation>
</comment>
<dbReference type="SMART" id="SM00382">
    <property type="entry name" value="AAA"/>
    <property type="match status" value="1"/>
</dbReference>
<dbReference type="Pfam" id="PF00005">
    <property type="entry name" value="ABC_tran"/>
    <property type="match status" value="1"/>
</dbReference>
<evidence type="ECO:0000256" key="9">
    <source>
        <dbReference type="SAM" id="Phobius"/>
    </source>
</evidence>
<evidence type="ECO:0000256" key="6">
    <source>
        <dbReference type="ARBA" id="ARBA00022840"/>
    </source>
</evidence>
<feature type="transmembrane region" description="Helical" evidence="9">
    <location>
        <begin position="61"/>
        <end position="83"/>
    </location>
</feature>
<organism evidence="12">
    <name type="scientific">Lactobacillus delbrueckii subsp. lactis</name>
    <dbReference type="NCBI Taxonomy" id="29397"/>
    <lineage>
        <taxon>Bacteria</taxon>
        <taxon>Bacillati</taxon>
        <taxon>Bacillota</taxon>
        <taxon>Bacilli</taxon>
        <taxon>Lactobacillales</taxon>
        <taxon>Lactobacillaceae</taxon>
        <taxon>Lactobacillus</taxon>
    </lineage>
</organism>
<evidence type="ECO:0000313" key="14">
    <source>
        <dbReference type="Proteomes" id="UP001200334"/>
    </source>
</evidence>
<reference evidence="12" key="1">
    <citation type="submission" date="2018-07" db="EMBL/GenBank/DDBJ databases">
        <authorList>
            <person name="Somerville V."/>
        </authorList>
    </citation>
    <scope>NUCLEOTIDE SEQUENCE</scope>
    <source>
        <strain evidence="12">NWC_2_2</strain>
    </source>
</reference>
<evidence type="ECO:0000256" key="8">
    <source>
        <dbReference type="ARBA" id="ARBA00023136"/>
    </source>
</evidence>
<reference evidence="13 14" key="2">
    <citation type="submission" date="2021-12" db="EMBL/GenBank/DDBJ databases">
        <title>Antimicrobial susceptibility of Lactobacillus delbrueckii subsp. lactis obtained from milk products and other habitats.</title>
        <authorList>
            <person name="Shani N."/>
        </authorList>
    </citation>
    <scope>NUCLEOTIDE SEQUENCE [LARGE SCALE GENOMIC DNA]</scope>
    <source>
        <strain evidence="13 14">FAM 21755</strain>
    </source>
</reference>
<keyword evidence="6 12" id="KW-0067">ATP-binding</keyword>
<feature type="transmembrane region" description="Helical" evidence="9">
    <location>
        <begin position="276"/>
        <end position="297"/>
    </location>
</feature>
<dbReference type="CDD" id="cd18548">
    <property type="entry name" value="ABC_6TM_Tm287_like"/>
    <property type="match status" value="1"/>
</dbReference>
<evidence type="ECO:0000256" key="7">
    <source>
        <dbReference type="ARBA" id="ARBA00022989"/>
    </source>
</evidence>
<dbReference type="AlphaFoldDB" id="A0A061C917"/>
<dbReference type="EMBL" id="JAJNUY010000012">
    <property type="protein sequence ID" value="MCD5563345.1"/>
    <property type="molecule type" value="Genomic_DNA"/>
</dbReference>
<dbReference type="RefSeq" id="WP_016396175.1">
    <property type="nucleotide sequence ID" value="NZ_BJLO01000067.1"/>
</dbReference>
<dbReference type="InterPro" id="IPR027417">
    <property type="entry name" value="P-loop_NTPase"/>
</dbReference>
<dbReference type="Pfam" id="PF00664">
    <property type="entry name" value="ABC_membrane"/>
    <property type="match status" value="1"/>
</dbReference>
<keyword evidence="5" id="KW-0547">Nucleotide-binding</keyword>
<evidence type="ECO:0000256" key="5">
    <source>
        <dbReference type="ARBA" id="ARBA00022741"/>
    </source>
</evidence>
<dbReference type="PROSITE" id="PS50893">
    <property type="entry name" value="ABC_TRANSPORTER_2"/>
    <property type="match status" value="1"/>
</dbReference>
<dbReference type="InterPro" id="IPR003593">
    <property type="entry name" value="AAA+_ATPase"/>
</dbReference>
<evidence type="ECO:0000313" key="13">
    <source>
        <dbReference type="EMBL" id="MCD5563345.1"/>
    </source>
</evidence>
<dbReference type="PROSITE" id="PS00211">
    <property type="entry name" value="ABC_TRANSPORTER_1"/>
    <property type="match status" value="1"/>
</dbReference>
<dbReference type="Gene3D" id="3.40.50.300">
    <property type="entry name" value="P-loop containing nucleotide triphosphate hydrolases"/>
    <property type="match status" value="1"/>
</dbReference>
<dbReference type="OrthoDB" id="9770415at2"/>
<dbReference type="GO" id="GO:0015421">
    <property type="term" value="F:ABC-type oligopeptide transporter activity"/>
    <property type="evidence" value="ECO:0007669"/>
    <property type="project" value="TreeGrafter"/>
</dbReference>
<evidence type="ECO:0000259" key="10">
    <source>
        <dbReference type="PROSITE" id="PS50893"/>
    </source>
</evidence>
<dbReference type="InterPro" id="IPR003439">
    <property type="entry name" value="ABC_transporter-like_ATP-bd"/>
</dbReference>
<keyword evidence="7 9" id="KW-1133">Transmembrane helix</keyword>
<dbReference type="InterPro" id="IPR036640">
    <property type="entry name" value="ABC1_TM_sf"/>
</dbReference>
<sequence>MLKTLLKSVRQYKKETLLSPLCVVVEVFIEMYIPYIMGLLIDNGINKGDMDYVRKMGLFTILLALISLVLGASASYFSAHAAAGFTANLRHDMFYHIQDFSFENIDKFSSASLVTRLTTDTNNIQQAYQMSIRMAVRAPFMMIISLFMAVSISWRLTLIFLVAVPVLAFAMILIIKNARPYFPRIFRAYDELNRKVRENIRGIREVKTYVHEEEQIENFKKSTSKIYKLFRRAMFIMAFNRPVMTMMIDAVMLALSWFGAKLIVGHQLATGQLVSMFSYTMSILMSLMILSMIFTQLMMAQSSGRRVADVLTAKPTIVNPAKSPLTSVTNGEVVFDHVDFKYNKEDAHYALKDIDLWIKSGETLGIIGETGSSKSTLISMIPRLYDVTGGAVRVGGHNVRSYDLKTLRDNVAVVLQKNVLFTGTIKDNLKWGNEKASDEEIVWAAKIAQADGFIREMPDGYDTMVEQGGNNVSGGQKQRITIARALLKKPKILILDDSTSAVDTKTEREIWEALKRDLPETTKIIISQRIVSIKDADRIVVMNRGKIEDVGTHDELIKRNDLYSSIAKFQEENSK</sequence>
<evidence type="ECO:0000256" key="4">
    <source>
        <dbReference type="ARBA" id="ARBA00022692"/>
    </source>
</evidence>
<dbReference type="GO" id="GO:0005524">
    <property type="term" value="F:ATP binding"/>
    <property type="evidence" value="ECO:0007669"/>
    <property type="project" value="UniProtKB-KW"/>
</dbReference>
<dbReference type="GO" id="GO:0016887">
    <property type="term" value="F:ATP hydrolysis activity"/>
    <property type="evidence" value="ECO:0007669"/>
    <property type="project" value="InterPro"/>
</dbReference>
<keyword evidence="8 9" id="KW-0472">Membrane</keyword>
<keyword evidence="3" id="KW-1003">Cell membrane</keyword>
<evidence type="ECO:0000256" key="3">
    <source>
        <dbReference type="ARBA" id="ARBA00022475"/>
    </source>
</evidence>
<dbReference type="InterPro" id="IPR011527">
    <property type="entry name" value="ABC1_TM_dom"/>
</dbReference>
<dbReference type="Proteomes" id="UP001200334">
    <property type="component" value="Unassembled WGS sequence"/>
</dbReference>
<feature type="domain" description="ABC transporter" evidence="10">
    <location>
        <begin position="333"/>
        <end position="569"/>
    </location>
</feature>
<dbReference type="Gene3D" id="1.20.1560.10">
    <property type="entry name" value="ABC transporter type 1, transmembrane domain"/>
    <property type="match status" value="1"/>
</dbReference>
<feature type="transmembrane region" description="Helical" evidence="9">
    <location>
        <begin position="21"/>
        <end position="41"/>
    </location>
</feature>
<protein>
    <submittedName>
        <fullName evidence="12 13">ABC transporter ATP-binding protein</fullName>
    </submittedName>
</protein>
<dbReference type="PROSITE" id="PS50929">
    <property type="entry name" value="ABC_TM1F"/>
    <property type="match status" value="1"/>
</dbReference>
<proteinExistence type="predicted"/>
<feature type="transmembrane region" description="Helical" evidence="9">
    <location>
        <begin position="243"/>
        <end position="264"/>
    </location>
</feature>
<name>A0A061C917_LACDL</name>
<dbReference type="PANTHER" id="PTHR43394:SF1">
    <property type="entry name" value="ATP-BINDING CASSETTE SUB-FAMILY B MEMBER 10, MITOCHONDRIAL"/>
    <property type="match status" value="1"/>
</dbReference>
<dbReference type="SUPFAM" id="SSF90123">
    <property type="entry name" value="ABC transporter transmembrane region"/>
    <property type="match status" value="1"/>
</dbReference>
<feature type="domain" description="ABC transmembrane type-1" evidence="11">
    <location>
        <begin position="17"/>
        <end position="299"/>
    </location>
</feature>
<dbReference type="InterPro" id="IPR039421">
    <property type="entry name" value="Type_1_exporter"/>
</dbReference>
<gene>
    <name evidence="12" type="ORF">DQL93_01095</name>
    <name evidence="13" type="ORF">LOB85_04180</name>
</gene>
<keyword evidence="2" id="KW-0813">Transport</keyword>
<dbReference type="GO" id="GO:0005886">
    <property type="term" value="C:plasma membrane"/>
    <property type="evidence" value="ECO:0007669"/>
    <property type="project" value="UniProtKB-SubCell"/>
</dbReference>
<dbReference type="SUPFAM" id="SSF52540">
    <property type="entry name" value="P-loop containing nucleoside triphosphate hydrolases"/>
    <property type="match status" value="1"/>
</dbReference>
<dbReference type="InterPro" id="IPR017871">
    <property type="entry name" value="ABC_transporter-like_CS"/>
</dbReference>
<dbReference type="EMBL" id="CP031023">
    <property type="protein sequence ID" value="AZA15394.1"/>
    <property type="molecule type" value="Genomic_DNA"/>
</dbReference>
<feature type="transmembrane region" description="Helical" evidence="9">
    <location>
        <begin position="134"/>
        <end position="152"/>
    </location>
</feature>
<dbReference type="FunFam" id="3.40.50.300:FF:000221">
    <property type="entry name" value="Multidrug ABC transporter ATP-binding protein"/>
    <property type="match status" value="1"/>
</dbReference>
<evidence type="ECO:0000313" key="12">
    <source>
        <dbReference type="EMBL" id="AZA15394.1"/>
    </source>
</evidence>
<feature type="transmembrane region" description="Helical" evidence="9">
    <location>
        <begin position="158"/>
        <end position="175"/>
    </location>
</feature>
<evidence type="ECO:0000256" key="1">
    <source>
        <dbReference type="ARBA" id="ARBA00004651"/>
    </source>
</evidence>
<keyword evidence="4 9" id="KW-0812">Transmembrane</keyword>
<evidence type="ECO:0000259" key="11">
    <source>
        <dbReference type="PROSITE" id="PS50929"/>
    </source>
</evidence>
<evidence type="ECO:0000256" key="2">
    <source>
        <dbReference type="ARBA" id="ARBA00022448"/>
    </source>
</evidence>
<accession>A0A061C917</accession>